<reference evidence="2" key="1">
    <citation type="submission" date="2022-02" db="EMBL/GenBank/DDBJ databases">
        <authorList>
            <person name="Henning P.M."/>
            <person name="McCubbin A.G."/>
            <person name="Shore J.S."/>
        </authorList>
    </citation>
    <scope>NUCLEOTIDE SEQUENCE</scope>
    <source>
        <strain evidence="2">F60SS</strain>
        <tissue evidence="2">Leaves</tissue>
    </source>
</reference>
<evidence type="ECO:0000259" key="1">
    <source>
        <dbReference type="Pfam" id="PF03478"/>
    </source>
</evidence>
<dbReference type="Pfam" id="PF03478">
    <property type="entry name" value="Beta-prop_KIB1-4"/>
    <property type="match status" value="1"/>
</dbReference>
<dbReference type="AlphaFoldDB" id="A0A9Q0JN69"/>
<keyword evidence="3" id="KW-1185">Reference proteome</keyword>
<name>A0A9Q0JN69_9ROSI</name>
<dbReference type="EMBL" id="JAKUCV010001343">
    <property type="protein sequence ID" value="KAJ4846765.1"/>
    <property type="molecule type" value="Genomic_DNA"/>
</dbReference>
<feature type="domain" description="KIB1-4 beta-propeller" evidence="1">
    <location>
        <begin position="41"/>
        <end position="105"/>
    </location>
</feature>
<organism evidence="2 3">
    <name type="scientific">Turnera subulata</name>
    <dbReference type="NCBI Taxonomy" id="218843"/>
    <lineage>
        <taxon>Eukaryota</taxon>
        <taxon>Viridiplantae</taxon>
        <taxon>Streptophyta</taxon>
        <taxon>Embryophyta</taxon>
        <taxon>Tracheophyta</taxon>
        <taxon>Spermatophyta</taxon>
        <taxon>Magnoliopsida</taxon>
        <taxon>eudicotyledons</taxon>
        <taxon>Gunneridae</taxon>
        <taxon>Pentapetalae</taxon>
        <taxon>rosids</taxon>
        <taxon>fabids</taxon>
        <taxon>Malpighiales</taxon>
        <taxon>Passifloraceae</taxon>
        <taxon>Turnera</taxon>
    </lineage>
</organism>
<gene>
    <name evidence="2" type="ORF">Tsubulata_035278</name>
</gene>
<dbReference type="Proteomes" id="UP001141552">
    <property type="component" value="Unassembled WGS sequence"/>
</dbReference>
<accession>A0A9Q0JN69</accession>
<dbReference type="InterPro" id="IPR005174">
    <property type="entry name" value="KIB1-4_b-propeller"/>
</dbReference>
<reference evidence="2" key="2">
    <citation type="journal article" date="2023" name="Plants (Basel)">
        <title>Annotation of the Turnera subulata (Passifloraceae) Draft Genome Reveals the S-Locus Evolved after the Divergence of Turneroideae from Passifloroideae in a Stepwise Manner.</title>
        <authorList>
            <person name="Henning P.M."/>
            <person name="Roalson E.H."/>
            <person name="Mir W."/>
            <person name="McCubbin A.G."/>
            <person name="Shore J.S."/>
        </authorList>
    </citation>
    <scope>NUCLEOTIDE SEQUENCE</scope>
    <source>
        <strain evidence="2">F60SS</strain>
    </source>
</reference>
<dbReference type="SUPFAM" id="SSF63825">
    <property type="entry name" value="YWTD domain"/>
    <property type="match status" value="1"/>
</dbReference>
<dbReference type="OrthoDB" id="638130at2759"/>
<evidence type="ECO:0000313" key="2">
    <source>
        <dbReference type="EMBL" id="KAJ4846765.1"/>
    </source>
</evidence>
<comment type="caution">
    <text evidence="2">The sequence shown here is derived from an EMBL/GenBank/DDBJ whole genome shotgun (WGS) entry which is preliminary data.</text>
</comment>
<proteinExistence type="predicted"/>
<evidence type="ECO:0000313" key="3">
    <source>
        <dbReference type="Proteomes" id="UP001141552"/>
    </source>
</evidence>
<protein>
    <recommendedName>
        <fullName evidence="1">KIB1-4 beta-propeller domain-containing protein</fullName>
    </recommendedName>
</protein>
<sequence>MMDSLDFRVGEICNDYLLEEVACPIRFPFRVAVASGFSKIGDRFIVMASIRGRLVAWRMGDDKWTSVLDNANAAYGASFSNIFYIRGKFYACGWRGLVITVDPDSLNTTQLAHAGENCLSSVQPRWVSGGESSGLTNHGVRVKMPRVAIPGSYVAMDDT</sequence>